<name>A0A4S8KH54_MUSBA</name>
<dbReference type="FunFam" id="3.30.2130.10:FF:000006">
    <property type="entry name" value="Bifunctional aspartokinase/homoserine dehydrogenase"/>
    <property type="match status" value="1"/>
</dbReference>
<dbReference type="InterPro" id="IPR054352">
    <property type="entry name" value="ACT_Aspartokinase"/>
</dbReference>
<dbReference type="Gene3D" id="3.30.70.260">
    <property type="match status" value="1"/>
</dbReference>
<evidence type="ECO:0000256" key="3">
    <source>
        <dbReference type="ARBA" id="ARBA00022777"/>
    </source>
</evidence>
<dbReference type="InterPro" id="IPR011147">
    <property type="entry name" value="Bifunc_Aspkin/hSer_DH"/>
</dbReference>
<keyword evidence="3" id="KW-0418">Kinase</keyword>
<dbReference type="GO" id="GO:0009086">
    <property type="term" value="P:methionine biosynthetic process"/>
    <property type="evidence" value="ECO:0007669"/>
    <property type="project" value="UniProtKB-KW"/>
</dbReference>
<evidence type="ECO:0000256" key="7">
    <source>
        <dbReference type="ARBA" id="ARBA00034478"/>
    </source>
</evidence>
<dbReference type="SUPFAM" id="SSF51735">
    <property type="entry name" value="NAD(P)-binding Rossmann-fold domains"/>
    <property type="match status" value="1"/>
</dbReference>
<dbReference type="SUPFAM" id="SSF55347">
    <property type="entry name" value="Glyceraldehyde-3-phosphate dehydrogenase-like, C-terminal domain"/>
    <property type="match status" value="1"/>
</dbReference>
<sequence length="1058" mass="117190">MRVGATASGCCSVIEGVRGGGRTKARRTKSSEGMPQFLLPRENPNRVVSERIRKGRYKNHIFASVADVSLEQSIVDSPIPRGDMWSVHKFGGTCMGTSKRIQSVADIVLSDSSERKLVVVSAMSKVTDTMYDLHGKPCCWMDTRDVLIVNPTSSNQVDPDYTESERRLGKWFVQQSADIIIATGFIASTPQNIPTTLKRDGSDFSAAILGALVRARQVTIWTDVDGVYSADPRKVSEAVILSTLSYQEAWEMSYFGANVLHPRTIIPVMNHAIPILIRNIFNLSAPGTMICQPPVNENGDKRSLESVVKAFATIDNLALVNVEGTGMAGVPGTASAIFGTVKDVGANVIMISQVEVIPRCSILATVGQKMASTPGVSATLFDALAKANINVRAIAQGCSEYNITVVLKQEDCVRGLRAAHSRFYLSKTTLAMGIIGPGLIGGTLLDQLRDQAASLKEKFNIDLRVMGITGSRTMVLSETGIDLSKWREIQKEKAEVADLDKFAKHVHENHFFPNTVLVDCTADTNVANHYYDWLRKGIHVITPNKKANSGPLDRVIILARESGLKLELSDIPVQSLVPEPLRACSSPEEFMQQLPNFDKELSEERDAAEAAGEVLRYVGVVDAINVKGRVELRRYKREHPFAQLSGSDNIIAFTTTRYKDQPLIVRGPGAGAEVTAGGVFSDILRLASYLGDRRPTRQEEEAAIMAGISRLCNLIAVSLRTYLEPRSFPLTKESEKDLLLSLSRVHKQVQQWTNESDCEGKQERIADSHFYDTCYMDVKHQFVDENNCFMDITSTMVAFLGLESGFVQHLVGKIFVSMSNLLAKFRSKWLKLLHLLWVSLGLAMSSRCILPSTSLGSIHVPDKSWIQSFTNIMLPGIEDTVFDISVFIARLQLRVIEFNVHMVAGLFHTFRNILKSLKREISDLEGAYRYLAMSSLLKMPWGFLDEIQVSRIHFGKDALLDRKNCLPRSADILSGIILQLLCSLVEQKDLIDVEGVSFGDHAIYTKFSDLVLKLLACFFKHLGCYESLSGYLKHKTQDDMLFDILLLLLDAPVISLQV</sequence>
<comment type="caution">
    <text evidence="9">The sequence shown here is derived from an EMBL/GenBank/DDBJ whole genome shotgun (WGS) entry which is preliminary data.</text>
</comment>
<dbReference type="InterPro" id="IPR001342">
    <property type="entry name" value="HDH_cat"/>
</dbReference>
<evidence type="ECO:0000256" key="6">
    <source>
        <dbReference type="ARBA" id="ARBA00023002"/>
    </source>
</evidence>
<evidence type="ECO:0000259" key="8">
    <source>
        <dbReference type="PROSITE" id="PS51671"/>
    </source>
</evidence>
<keyword evidence="1" id="KW-0028">Amino-acid biosynthesis</keyword>
<protein>
    <recommendedName>
        <fullName evidence="8">ACT domain-containing protein</fullName>
    </recommendedName>
</protein>
<dbReference type="Pfam" id="PF22468">
    <property type="entry name" value="ACT_9"/>
    <property type="match status" value="2"/>
</dbReference>
<gene>
    <name evidence="9" type="ORF">C4D60_Mb04t35200</name>
</gene>
<keyword evidence="6" id="KW-0560">Oxidoreductase</keyword>
<dbReference type="PROSITE" id="PS51671">
    <property type="entry name" value="ACT"/>
    <property type="match status" value="1"/>
</dbReference>
<dbReference type="GO" id="GO:0009088">
    <property type="term" value="P:threonine biosynthetic process"/>
    <property type="evidence" value="ECO:0007669"/>
    <property type="project" value="UniProtKB-UniPathway"/>
</dbReference>
<keyword evidence="2" id="KW-0547">Nucleotide-binding</keyword>
<dbReference type="GO" id="GO:0050661">
    <property type="term" value="F:NADP binding"/>
    <property type="evidence" value="ECO:0007669"/>
    <property type="project" value="InterPro"/>
</dbReference>
<proteinExistence type="predicted"/>
<dbReference type="Gene3D" id="3.40.1160.10">
    <property type="entry name" value="Acetylglutamate kinase-like"/>
    <property type="match status" value="2"/>
</dbReference>
<dbReference type="PROSITE" id="PS00324">
    <property type="entry name" value="ASPARTOKINASE"/>
    <property type="match status" value="1"/>
</dbReference>
<dbReference type="SUPFAM" id="SSF55021">
    <property type="entry name" value="ACT-like"/>
    <property type="match status" value="2"/>
</dbReference>
<dbReference type="GO" id="GO:0005524">
    <property type="term" value="F:ATP binding"/>
    <property type="evidence" value="ECO:0007669"/>
    <property type="project" value="UniProtKB-KW"/>
</dbReference>
<comment type="pathway">
    <text evidence="7">Amino-acid biosynthesis; L-methionine biosynthesis via de novo pathway.</text>
</comment>
<dbReference type="InterPro" id="IPR002912">
    <property type="entry name" value="ACT_dom"/>
</dbReference>
<evidence type="ECO:0000313" key="9">
    <source>
        <dbReference type="EMBL" id="THU74611.1"/>
    </source>
</evidence>
<dbReference type="EMBL" id="PYDT01000001">
    <property type="protein sequence ID" value="THU74611.1"/>
    <property type="molecule type" value="Genomic_DNA"/>
</dbReference>
<dbReference type="UniPathway" id="UPA00050">
    <property type="reaction ID" value="UER00063"/>
</dbReference>
<feature type="domain" description="ACT" evidence="8">
    <location>
        <begin position="365"/>
        <end position="442"/>
    </location>
</feature>
<evidence type="ECO:0000256" key="5">
    <source>
        <dbReference type="ARBA" id="ARBA00022857"/>
    </source>
</evidence>
<dbReference type="InterPro" id="IPR018042">
    <property type="entry name" value="Aspartate_kinase_CS"/>
</dbReference>
<organism evidence="9 10">
    <name type="scientific">Musa balbisiana</name>
    <name type="common">Banana</name>
    <dbReference type="NCBI Taxonomy" id="52838"/>
    <lineage>
        <taxon>Eukaryota</taxon>
        <taxon>Viridiplantae</taxon>
        <taxon>Streptophyta</taxon>
        <taxon>Embryophyta</taxon>
        <taxon>Tracheophyta</taxon>
        <taxon>Spermatophyta</taxon>
        <taxon>Magnoliopsida</taxon>
        <taxon>Liliopsida</taxon>
        <taxon>Zingiberales</taxon>
        <taxon>Musaceae</taxon>
        <taxon>Musa</taxon>
    </lineage>
</organism>
<dbReference type="FunFam" id="3.40.50.720:FF:000083">
    <property type="entry name" value="Bifunctional aspartokinase/homoserine dehydrogenase"/>
    <property type="match status" value="1"/>
</dbReference>
<dbReference type="SUPFAM" id="SSF53633">
    <property type="entry name" value="Carbamate kinase-like"/>
    <property type="match status" value="1"/>
</dbReference>
<dbReference type="PANTHER" id="PTHR43070:SF5">
    <property type="entry name" value="HOMOSERINE DEHYDROGENASE"/>
    <property type="match status" value="1"/>
</dbReference>
<keyword evidence="1" id="KW-0791">Threonine biosynthesis</keyword>
<keyword evidence="3" id="KW-0808">Transferase</keyword>
<dbReference type="InterPro" id="IPR036291">
    <property type="entry name" value="NAD(P)-bd_dom_sf"/>
</dbReference>
<dbReference type="CDD" id="cd04922">
    <property type="entry name" value="ACT_AKi-HSDH-ThrA_2"/>
    <property type="match status" value="1"/>
</dbReference>
<dbReference type="InterPro" id="IPR045865">
    <property type="entry name" value="ACT-like_dom_sf"/>
</dbReference>
<dbReference type="Gene3D" id="3.30.360.10">
    <property type="entry name" value="Dihydrodipicolinate Reductase, domain 2"/>
    <property type="match status" value="1"/>
</dbReference>
<evidence type="ECO:0000256" key="2">
    <source>
        <dbReference type="ARBA" id="ARBA00022741"/>
    </source>
</evidence>
<keyword evidence="5" id="KW-0521">NADP</keyword>
<dbReference type="GO" id="GO:0009090">
    <property type="term" value="P:homoserine biosynthetic process"/>
    <property type="evidence" value="ECO:0007669"/>
    <property type="project" value="TreeGrafter"/>
</dbReference>
<evidence type="ECO:0000313" key="10">
    <source>
        <dbReference type="Proteomes" id="UP000317650"/>
    </source>
</evidence>
<dbReference type="InterPro" id="IPR001048">
    <property type="entry name" value="Asp/Glu/Uridylate_kinase"/>
</dbReference>
<evidence type="ECO:0000256" key="4">
    <source>
        <dbReference type="ARBA" id="ARBA00022840"/>
    </source>
</evidence>
<keyword evidence="10" id="KW-1185">Reference proteome</keyword>
<accession>A0A4S8KH54</accession>
<dbReference type="UniPathway" id="UPA00051">
    <property type="reaction ID" value="UER00462"/>
</dbReference>
<evidence type="ECO:0000256" key="1">
    <source>
        <dbReference type="ARBA" id="ARBA00022697"/>
    </source>
</evidence>
<keyword evidence="4" id="KW-0067">ATP-binding</keyword>
<dbReference type="PANTHER" id="PTHR43070">
    <property type="match status" value="1"/>
</dbReference>
<reference evidence="9 10" key="1">
    <citation type="journal article" date="2019" name="Nat. Plants">
        <title>Genome sequencing of Musa balbisiana reveals subgenome evolution and function divergence in polyploid bananas.</title>
        <authorList>
            <person name="Yao X."/>
        </authorList>
    </citation>
    <scope>NUCLEOTIDE SEQUENCE [LARGE SCALE GENOMIC DNA]</scope>
    <source>
        <strain evidence="10">cv. DH-PKW</strain>
        <tissue evidence="9">Leaves</tissue>
    </source>
</reference>
<dbReference type="InterPro" id="IPR036393">
    <property type="entry name" value="AceGlu_kinase-like_sf"/>
</dbReference>
<dbReference type="Pfam" id="PF00696">
    <property type="entry name" value="AA_kinase"/>
    <property type="match status" value="1"/>
</dbReference>
<dbReference type="GO" id="GO:0004412">
    <property type="term" value="F:homoserine dehydrogenase activity"/>
    <property type="evidence" value="ECO:0007669"/>
    <property type="project" value="UniProtKB-EC"/>
</dbReference>
<dbReference type="Gene3D" id="3.30.2130.10">
    <property type="entry name" value="VC0802-like"/>
    <property type="match status" value="1"/>
</dbReference>
<dbReference type="Proteomes" id="UP000317650">
    <property type="component" value="Chromosome 4"/>
</dbReference>
<dbReference type="STRING" id="52838.A0A4S8KH54"/>
<dbReference type="AlphaFoldDB" id="A0A4S8KH54"/>
<dbReference type="GO" id="GO:0004072">
    <property type="term" value="F:aspartate kinase activity"/>
    <property type="evidence" value="ECO:0007669"/>
    <property type="project" value="InterPro"/>
</dbReference>
<dbReference type="Pfam" id="PF00742">
    <property type="entry name" value="Homoserine_dh"/>
    <property type="match status" value="1"/>
</dbReference>